<protein>
    <recommendedName>
        <fullName evidence="1">Parvulin-like PPIase</fullName>
    </recommendedName>
    <alternativeName>
        <fullName evidence="7">Peptidyl-prolyl cis-trans isomerase plp</fullName>
    </alternativeName>
    <alternativeName>
        <fullName evidence="8">Rotamase plp</fullName>
    </alternativeName>
</protein>
<organism evidence="11 12">
    <name type="scientific">Sphingomonas panacisoli</name>
    <dbReference type="NCBI Taxonomy" id="1813879"/>
    <lineage>
        <taxon>Bacteria</taxon>
        <taxon>Pseudomonadati</taxon>
        <taxon>Pseudomonadota</taxon>
        <taxon>Alphaproteobacteria</taxon>
        <taxon>Sphingomonadales</taxon>
        <taxon>Sphingomonadaceae</taxon>
        <taxon>Sphingomonas</taxon>
    </lineage>
</organism>
<evidence type="ECO:0000313" key="11">
    <source>
        <dbReference type="EMBL" id="QDZ09113.1"/>
    </source>
</evidence>
<dbReference type="InterPro" id="IPR046357">
    <property type="entry name" value="PPIase_dom_sf"/>
</dbReference>
<dbReference type="Pfam" id="PF09312">
    <property type="entry name" value="SurA_N"/>
    <property type="match status" value="1"/>
</dbReference>
<keyword evidence="5" id="KW-0143">Chaperone</keyword>
<dbReference type="EMBL" id="CP042306">
    <property type="protein sequence ID" value="QDZ09113.1"/>
    <property type="molecule type" value="Genomic_DNA"/>
</dbReference>
<evidence type="ECO:0000256" key="3">
    <source>
        <dbReference type="ARBA" id="ARBA00022764"/>
    </source>
</evidence>
<feature type="domain" description="PpiC" evidence="10">
    <location>
        <begin position="183"/>
        <end position="281"/>
    </location>
</feature>
<keyword evidence="4 9" id="KW-0697">Rotamase</keyword>
<dbReference type="RefSeq" id="WP_146574312.1">
    <property type="nucleotide sequence ID" value="NZ_CP042306.1"/>
</dbReference>
<accession>A0A5B8LLY9</accession>
<evidence type="ECO:0000256" key="7">
    <source>
        <dbReference type="ARBA" id="ARBA00030642"/>
    </source>
</evidence>
<dbReference type="Gene3D" id="1.10.4030.10">
    <property type="entry name" value="Porin chaperone SurA, peptide-binding domain"/>
    <property type="match status" value="1"/>
</dbReference>
<evidence type="ECO:0000256" key="8">
    <source>
        <dbReference type="ARBA" id="ARBA00031484"/>
    </source>
</evidence>
<dbReference type="Proteomes" id="UP000315673">
    <property type="component" value="Chromosome"/>
</dbReference>
<dbReference type="SUPFAM" id="SSF109998">
    <property type="entry name" value="Triger factor/SurA peptide-binding domain-like"/>
    <property type="match status" value="1"/>
</dbReference>
<evidence type="ECO:0000313" key="12">
    <source>
        <dbReference type="Proteomes" id="UP000315673"/>
    </source>
</evidence>
<dbReference type="Pfam" id="PF00639">
    <property type="entry name" value="Rotamase"/>
    <property type="match status" value="1"/>
</dbReference>
<gene>
    <name evidence="11" type="ORF">FPZ24_08725</name>
</gene>
<dbReference type="PANTHER" id="PTHR47637:SF1">
    <property type="entry name" value="CHAPERONE SURA"/>
    <property type="match status" value="1"/>
</dbReference>
<dbReference type="AlphaFoldDB" id="A0A5B8LLY9"/>
<evidence type="ECO:0000256" key="4">
    <source>
        <dbReference type="ARBA" id="ARBA00023110"/>
    </source>
</evidence>
<dbReference type="PROSITE" id="PS50198">
    <property type="entry name" value="PPIC_PPIASE_2"/>
    <property type="match status" value="1"/>
</dbReference>
<keyword evidence="12" id="KW-1185">Reference proteome</keyword>
<dbReference type="InterPro" id="IPR027304">
    <property type="entry name" value="Trigger_fact/SurA_dom_sf"/>
</dbReference>
<name>A0A5B8LLY9_9SPHN</name>
<dbReference type="KEGG" id="spai:FPZ24_08725"/>
<evidence type="ECO:0000256" key="6">
    <source>
        <dbReference type="ARBA" id="ARBA00023235"/>
    </source>
</evidence>
<evidence type="ECO:0000256" key="9">
    <source>
        <dbReference type="PROSITE-ProRule" id="PRU00278"/>
    </source>
</evidence>
<dbReference type="InterPro" id="IPR015391">
    <property type="entry name" value="SurA_N"/>
</dbReference>
<keyword evidence="6 9" id="KW-0413">Isomerase</keyword>
<sequence>MLVAAGVTLAQTVPDATVPDTGLNIPSNLQIFGKLDPNVRKPTAIVNGTVITGTDVDQRMALIITANQFKLKPEEEDQLRLTVLRGLIDEALQIQQAKTEDITITSAELDQAFAKVASNFGKTPAEFGPYLRSVGSSTRSIRRQIEGELAWQRYLRRRVEPGINVSDEEVKKVLDALNAAKGTPEFHLREIYVSATPDRLGAVAASLRQAMDDMKTGKAPFDYYARTMSEATTSKDGGELGWVRAAALPTELAAAAAEMQVGQLAGPIEVPGGFSILYLQDKRTVLGADPRGARLSLKQIKVAFPAGTTQEQTQQRAAAFAKTLQSISGCGSVAKAAADIGAEVVDNDQLTVRDLPPQLQDMVLKMQVGQATPPFGSPGEGISSLVLCGVTEATAGNLPSAGQIQGQMEQQRVNLRAAKILRDLRRDAIIEYR</sequence>
<reference evidence="11 12" key="1">
    <citation type="submission" date="2019-07" db="EMBL/GenBank/DDBJ databases">
        <title>Full genome sequence of Sphingomonas sp. 4R-6-7(HKS19).</title>
        <authorList>
            <person name="Im W.-T."/>
        </authorList>
    </citation>
    <scope>NUCLEOTIDE SEQUENCE [LARGE SCALE GENOMIC DNA]</scope>
    <source>
        <strain evidence="11 12">HKS19</strain>
    </source>
</reference>
<dbReference type="PANTHER" id="PTHR47637">
    <property type="entry name" value="CHAPERONE SURA"/>
    <property type="match status" value="1"/>
</dbReference>
<keyword evidence="3" id="KW-0574">Periplasm</keyword>
<keyword evidence="2" id="KW-0732">Signal</keyword>
<dbReference type="SUPFAM" id="SSF54534">
    <property type="entry name" value="FKBP-like"/>
    <property type="match status" value="2"/>
</dbReference>
<evidence type="ECO:0000256" key="1">
    <source>
        <dbReference type="ARBA" id="ARBA00018370"/>
    </source>
</evidence>
<proteinExistence type="predicted"/>
<evidence type="ECO:0000256" key="5">
    <source>
        <dbReference type="ARBA" id="ARBA00023186"/>
    </source>
</evidence>
<dbReference type="InterPro" id="IPR050280">
    <property type="entry name" value="OMP_Chaperone_SurA"/>
</dbReference>
<dbReference type="GO" id="GO:0003755">
    <property type="term" value="F:peptidyl-prolyl cis-trans isomerase activity"/>
    <property type="evidence" value="ECO:0007669"/>
    <property type="project" value="UniProtKB-KW"/>
</dbReference>
<dbReference type="InterPro" id="IPR000297">
    <property type="entry name" value="PPIase_PpiC"/>
</dbReference>
<dbReference type="Gene3D" id="3.10.50.40">
    <property type="match status" value="1"/>
</dbReference>
<evidence type="ECO:0000259" key="10">
    <source>
        <dbReference type="PROSITE" id="PS50198"/>
    </source>
</evidence>
<evidence type="ECO:0000256" key="2">
    <source>
        <dbReference type="ARBA" id="ARBA00022729"/>
    </source>
</evidence>
<dbReference type="OrthoDB" id="9791746at2"/>